<name>A0A8D8K3N8_CULPI</name>
<feature type="region of interest" description="Disordered" evidence="1">
    <location>
        <begin position="1"/>
        <end position="33"/>
    </location>
</feature>
<sequence length="122" mass="13346">MISSSKLRSTNRPCRDGKNVPSWPTGHTSSCRAGARSMLAEPVAPRTGPMPQRLTHVQGLKSVEHLPVAVNRKDHQVSLTDGFRPEPESLTERTSRSRSRAAAGCSNRRVSQVAYSKKLLAN</sequence>
<protein>
    <submittedName>
        <fullName evidence="2">(northern house mosquito) hypothetical protein</fullName>
    </submittedName>
</protein>
<dbReference type="EMBL" id="HBUE01208112">
    <property type="protein sequence ID" value="CAG6533075.1"/>
    <property type="molecule type" value="Transcribed_RNA"/>
</dbReference>
<feature type="compositionally biased region" description="Polar residues" evidence="1">
    <location>
        <begin position="1"/>
        <end position="12"/>
    </location>
</feature>
<organism evidence="2">
    <name type="scientific">Culex pipiens</name>
    <name type="common">House mosquito</name>
    <dbReference type="NCBI Taxonomy" id="7175"/>
    <lineage>
        <taxon>Eukaryota</taxon>
        <taxon>Metazoa</taxon>
        <taxon>Ecdysozoa</taxon>
        <taxon>Arthropoda</taxon>
        <taxon>Hexapoda</taxon>
        <taxon>Insecta</taxon>
        <taxon>Pterygota</taxon>
        <taxon>Neoptera</taxon>
        <taxon>Endopterygota</taxon>
        <taxon>Diptera</taxon>
        <taxon>Nematocera</taxon>
        <taxon>Culicoidea</taxon>
        <taxon>Culicidae</taxon>
        <taxon>Culicinae</taxon>
        <taxon>Culicini</taxon>
        <taxon>Culex</taxon>
        <taxon>Culex</taxon>
    </lineage>
</organism>
<feature type="region of interest" description="Disordered" evidence="1">
    <location>
        <begin position="71"/>
        <end position="108"/>
    </location>
</feature>
<feature type="compositionally biased region" description="Basic and acidic residues" evidence="1">
    <location>
        <begin position="83"/>
        <end position="95"/>
    </location>
</feature>
<accession>A0A8D8K3N8</accession>
<dbReference type="EMBL" id="HBUE01314450">
    <property type="protein sequence ID" value="CAG6584954.1"/>
    <property type="molecule type" value="Transcribed_RNA"/>
</dbReference>
<evidence type="ECO:0000256" key="1">
    <source>
        <dbReference type="SAM" id="MobiDB-lite"/>
    </source>
</evidence>
<dbReference type="AlphaFoldDB" id="A0A8D8K3N8"/>
<reference evidence="2" key="1">
    <citation type="submission" date="2021-05" db="EMBL/GenBank/DDBJ databases">
        <authorList>
            <person name="Alioto T."/>
            <person name="Alioto T."/>
            <person name="Gomez Garrido J."/>
        </authorList>
    </citation>
    <scope>NUCLEOTIDE SEQUENCE</scope>
</reference>
<evidence type="ECO:0000313" key="2">
    <source>
        <dbReference type="EMBL" id="CAG6584954.1"/>
    </source>
</evidence>
<proteinExistence type="predicted"/>